<proteinExistence type="predicted"/>
<dbReference type="RefSeq" id="XP_037157828.1">
    <property type="nucleotide sequence ID" value="XM_037290954.1"/>
</dbReference>
<organism evidence="2 3">
    <name type="scientific">Letharia lupina</name>
    <dbReference type="NCBI Taxonomy" id="560253"/>
    <lineage>
        <taxon>Eukaryota</taxon>
        <taxon>Fungi</taxon>
        <taxon>Dikarya</taxon>
        <taxon>Ascomycota</taxon>
        <taxon>Pezizomycotina</taxon>
        <taxon>Lecanoromycetes</taxon>
        <taxon>OSLEUM clade</taxon>
        <taxon>Lecanoromycetidae</taxon>
        <taxon>Lecanorales</taxon>
        <taxon>Lecanorineae</taxon>
        <taxon>Parmeliaceae</taxon>
        <taxon>Letharia</taxon>
    </lineage>
</organism>
<keyword evidence="3" id="KW-1185">Reference proteome</keyword>
<name>A0A8H6FLI5_9LECA</name>
<dbReference type="EMBL" id="JACCJB010000001">
    <property type="protein sequence ID" value="KAF6230755.1"/>
    <property type="molecule type" value="Genomic_DNA"/>
</dbReference>
<feature type="compositionally biased region" description="Polar residues" evidence="1">
    <location>
        <begin position="164"/>
        <end position="175"/>
    </location>
</feature>
<feature type="compositionally biased region" description="Polar residues" evidence="1">
    <location>
        <begin position="127"/>
        <end position="137"/>
    </location>
</feature>
<accession>A0A8H6FLI5</accession>
<feature type="region of interest" description="Disordered" evidence="1">
    <location>
        <begin position="127"/>
        <end position="189"/>
    </location>
</feature>
<gene>
    <name evidence="2" type="ORF">HO133_000014</name>
</gene>
<dbReference type="Proteomes" id="UP000593566">
    <property type="component" value="Unassembled WGS sequence"/>
</dbReference>
<protein>
    <submittedName>
        <fullName evidence="2">Uncharacterized protein</fullName>
    </submittedName>
</protein>
<evidence type="ECO:0000313" key="2">
    <source>
        <dbReference type="EMBL" id="KAF6230755.1"/>
    </source>
</evidence>
<reference evidence="2 3" key="1">
    <citation type="journal article" date="2020" name="Genomics">
        <title>Complete, high-quality genomes from long-read metagenomic sequencing of two wolf lichen thalli reveals enigmatic genome architecture.</title>
        <authorList>
            <person name="McKenzie S.K."/>
            <person name="Walston R.F."/>
            <person name="Allen J.L."/>
        </authorList>
    </citation>
    <scope>NUCLEOTIDE SEQUENCE [LARGE SCALE GENOMIC DNA]</scope>
    <source>
        <strain evidence="2">WasteWater1</strain>
    </source>
</reference>
<sequence>MWLLYLEACRSATENQLADTTPATAEEELLETSDGPLIAEQEEALTHIPSAPSSPIQVPPEPSTNLRRAEEELLETSDGPLIAEQEEALTHIPSAPSSSIQVFHEASTNLSRRNTGSVSQTSVIFDGRQNSYPNRLQTAPGDHAVHNESPQTALREPPNPAPESLNSRAGSTTASPAGHDFADGDEDLIQGSQPDMIATVSHQPPTAPELITNLTGSEAERCRERVIDEVFSWDGCSLNKESIRQRLLFQVDENGIPLNRPPRGEIDEERAKLEYFSIKGKIFGPQPFQVYGLPDLFNHDLLKCWIYLNQHRLSALWPTGYTPEYATLAGGWGDVELPENMVRRFDDDEMSVMTASTID</sequence>
<evidence type="ECO:0000313" key="3">
    <source>
        <dbReference type="Proteomes" id="UP000593566"/>
    </source>
</evidence>
<comment type="caution">
    <text evidence="2">The sequence shown here is derived from an EMBL/GenBank/DDBJ whole genome shotgun (WGS) entry which is preliminary data.</text>
</comment>
<evidence type="ECO:0000256" key="1">
    <source>
        <dbReference type="SAM" id="MobiDB-lite"/>
    </source>
</evidence>
<dbReference type="GeneID" id="59328433"/>
<dbReference type="AlphaFoldDB" id="A0A8H6FLI5"/>